<evidence type="ECO:0000259" key="1">
    <source>
        <dbReference type="PROSITE" id="PS50125"/>
    </source>
</evidence>
<proteinExistence type="predicted"/>
<evidence type="ECO:0000313" key="3">
    <source>
        <dbReference type="Proteomes" id="UP000622707"/>
    </source>
</evidence>
<name>A0ABS1JX40_9BURK</name>
<dbReference type="PROSITE" id="PS50125">
    <property type="entry name" value="GUANYLATE_CYCLASE_2"/>
    <property type="match status" value="1"/>
</dbReference>
<gene>
    <name evidence="2" type="ORF">JI746_25225</name>
</gene>
<dbReference type="InterPro" id="IPR011990">
    <property type="entry name" value="TPR-like_helical_dom_sf"/>
</dbReference>
<keyword evidence="3" id="KW-1185">Reference proteome</keyword>
<protein>
    <recommendedName>
        <fullName evidence="1">Guanylate cyclase domain-containing protein</fullName>
    </recommendedName>
</protein>
<sequence>MTSQDGRDSIVTAAAHAGSGALLPQRQKVVLVIDLVESVRLMSANELGVIEQWRGFLQFATGNVLPHHGGRLVKSLGDGLMAEFDSAREGVAAALELQAYFEAGNASRPADERMYLRAGLNLTHVYVDEIDIYGSGVNLAARVATLAGPGETMVTAAVRDGLTEGLDAHVEDMGECYVKHVAEPIRVFRAGSAGPTPVLLPEREYLRGVQPTIAVIPFSGRSMGAEHLAIGELIADGVIAHMGKTTELKVISRLATTVLRHRDIGVREAGAQLKADYVLSGSYVVIGSRLLLTAELVGTGSEDILWVDRLNGDVADLLRPNSELCYEIALQAHQAVLGSAVQKAMHRPLPTLAGQALMFAGIAGVHHVAPEGFDFSGKALSAVIERHPRHAEAYAWLAKWHAIGTNRGLGGPSSRKIAADLADRAVQALPDSPFTLTISGLVKAYYDQDLEGAARCYGQALAANPNELLAWLYTATLCAWQGRGPQAGEAARRALELAPIGPMQYYVQSLAGLALLCAGDLKKAIEILRHSLRLNGAHTSTHRALTMALTLDGQVEEARQVVQALLRLEPRFSVEIFLQRYGGRAHPHAKVLADALKEAGVPAN</sequence>
<dbReference type="Gene3D" id="1.25.40.10">
    <property type="entry name" value="Tetratricopeptide repeat domain"/>
    <property type="match status" value="1"/>
</dbReference>
<dbReference type="PANTHER" id="PTHR43081">
    <property type="entry name" value="ADENYLATE CYCLASE, TERMINAL-DIFFERENTIATION SPECIFIC-RELATED"/>
    <property type="match status" value="1"/>
</dbReference>
<dbReference type="SUPFAM" id="SSF55073">
    <property type="entry name" value="Nucleotide cyclase"/>
    <property type="match status" value="1"/>
</dbReference>
<dbReference type="InterPro" id="IPR001054">
    <property type="entry name" value="A/G_cyclase"/>
</dbReference>
<dbReference type="InterPro" id="IPR029787">
    <property type="entry name" value="Nucleotide_cyclase"/>
</dbReference>
<dbReference type="Gene3D" id="3.30.70.1230">
    <property type="entry name" value="Nucleotide cyclase"/>
    <property type="match status" value="1"/>
</dbReference>
<evidence type="ECO:0000313" key="2">
    <source>
        <dbReference type="EMBL" id="MBL0428431.1"/>
    </source>
</evidence>
<reference evidence="2 3" key="1">
    <citation type="journal article" date="2017" name="Int. J. Syst. Evol. Microbiol.">
        <title>Ramlibacter alkalitolerans sp. nov., alkali-tolerant bacterium isolated from soil of ginseng.</title>
        <authorList>
            <person name="Lee D.H."/>
            <person name="Cha C.J."/>
        </authorList>
    </citation>
    <scope>NUCLEOTIDE SEQUENCE [LARGE SCALE GENOMIC DNA]</scope>
    <source>
        <strain evidence="2 3">KACC 19305</strain>
    </source>
</reference>
<dbReference type="EMBL" id="JAEQND010000018">
    <property type="protein sequence ID" value="MBL0428431.1"/>
    <property type="molecule type" value="Genomic_DNA"/>
</dbReference>
<feature type="domain" description="Guanylate cyclase" evidence="1">
    <location>
        <begin position="29"/>
        <end position="144"/>
    </location>
</feature>
<accession>A0ABS1JX40</accession>
<dbReference type="CDD" id="cd07302">
    <property type="entry name" value="CHD"/>
    <property type="match status" value="1"/>
</dbReference>
<comment type="caution">
    <text evidence="2">The sequence shown here is derived from an EMBL/GenBank/DDBJ whole genome shotgun (WGS) entry which is preliminary data.</text>
</comment>
<organism evidence="2 3">
    <name type="scientific">Ramlibacter alkalitolerans</name>
    <dbReference type="NCBI Taxonomy" id="2039631"/>
    <lineage>
        <taxon>Bacteria</taxon>
        <taxon>Pseudomonadati</taxon>
        <taxon>Pseudomonadota</taxon>
        <taxon>Betaproteobacteria</taxon>
        <taxon>Burkholderiales</taxon>
        <taxon>Comamonadaceae</taxon>
        <taxon>Ramlibacter</taxon>
    </lineage>
</organism>
<dbReference type="PANTHER" id="PTHR43081:SF19">
    <property type="entry name" value="PH-SENSITIVE ADENYLATE CYCLASE RV1264"/>
    <property type="match status" value="1"/>
</dbReference>
<dbReference type="InterPro" id="IPR050697">
    <property type="entry name" value="Adenylyl/Guanylyl_Cyclase_3/4"/>
</dbReference>
<dbReference type="SUPFAM" id="SSF48452">
    <property type="entry name" value="TPR-like"/>
    <property type="match status" value="1"/>
</dbReference>
<dbReference type="Proteomes" id="UP000622707">
    <property type="component" value="Unassembled WGS sequence"/>
</dbReference>
<dbReference type="RefSeq" id="WP_201693061.1">
    <property type="nucleotide sequence ID" value="NZ_JAEQND010000018.1"/>
</dbReference>